<accession>A0A4R5D8Y7</accession>
<feature type="signal peptide" evidence="1">
    <location>
        <begin position="1"/>
        <end position="19"/>
    </location>
</feature>
<dbReference type="RefSeq" id="WP_131961863.1">
    <property type="nucleotide sequence ID" value="NZ_SMFL01000017.1"/>
</dbReference>
<feature type="chain" id="PRO_5020381920" description="Lipocalin-like domain-containing protein" evidence="1">
    <location>
        <begin position="20"/>
        <end position="161"/>
    </location>
</feature>
<protein>
    <recommendedName>
        <fullName evidence="4">Lipocalin-like domain-containing protein</fullName>
    </recommendedName>
</protein>
<keyword evidence="3" id="KW-1185">Reference proteome</keyword>
<evidence type="ECO:0000313" key="2">
    <source>
        <dbReference type="EMBL" id="TDE09986.1"/>
    </source>
</evidence>
<dbReference type="Proteomes" id="UP000294850">
    <property type="component" value="Unassembled WGS sequence"/>
</dbReference>
<dbReference type="EMBL" id="SMFL01000017">
    <property type="protein sequence ID" value="TDE09986.1"/>
    <property type="molecule type" value="Genomic_DNA"/>
</dbReference>
<sequence length="161" mass="17264">MKFYKNVTKILTLSLLAFALIFVSCKDDDKEPETVDNNEIVGKWKFSAIAPETAGTNIGDLSLITTLVPCAFSLTLTFESNNKVTPADCELAVQGLAAAGFLTVGQDTKWKVENNTLKLTNGTTVQTLPLQQSSNLMKITVNTNTTGSGAAVNAVLTFTRV</sequence>
<proteinExistence type="predicted"/>
<evidence type="ECO:0000256" key="1">
    <source>
        <dbReference type="SAM" id="SignalP"/>
    </source>
</evidence>
<gene>
    <name evidence="2" type="ORF">E0F88_29090</name>
</gene>
<dbReference type="AlphaFoldDB" id="A0A4R5D8Y7"/>
<evidence type="ECO:0008006" key="4">
    <source>
        <dbReference type="Google" id="ProtNLM"/>
    </source>
</evidence>
<comment type="caution">
    <text evidence="2">The sequence shown here is derived from an EMBL/GenBank/DDBJ whole genome shotgun (WGS) entry which is preliminary data.</text>
</comment>
<keyword evidence="1" id="KW-0732">Signal</keyword>
<organism evidence="2 3">
    <name type="scientific">Dyadobacter psychrotolerans</name>
    <dbReference type="NCBI Taxonomy" id="2541721"/>
    <lineage>
        <taxon>Bacteria</taxon>
        <taxon>Pseudomonadati</taxon>
        <taxon>Bacteroidota</taxon>
        <taxon>Cytophagia</taxon>
        <taxon>Cytophagales</taxon>
        <taxon>Spirosomataceae</taxon>
        <taxon>Dyadobacter</taxon>
    </lineage>
</organism>
<reference evidence="2 3" key="1">
    <citation type="submission" date="2019-03" db="EMBL/GenBank/DDBJ databases">
        <title>Dyadobacter AR-3-6 sp. nov., isolated from arctic soil.</title>
        <authorList>
            <person name="Chaudhary D.K."/>
        </authorList>
    </citation>
    <scope>NUCLEOTIDE SEQUENCE [LARGE SCALE GENOMIC DNA]</scope>
    <source>
        <strain evidence="2 3">AR-3-6</strain>
    </source>
</reference>
<evidence type="ECO:0000313" key="3">
    <source>
        <dbReference type="Proteomes" id="UP000294850"/>
    </source>
</evidence>
<dbReference type="OrthoDB" id="957142at2"/>
<name>A0A4R5D8Y7_9BACT</name>
<dbReference type="PROSITE" id="PS51257">
    <property type="entry name" value="PROKAR_LIPOPROTEIN"/>
    <property type="match status" value="1"/>
</dbReference>